<comment type="caution">
    <text evidence="3">The sequence shown here is derived from an EMBL/GenBank/DDBJ whole genome shotgun (WGS) entry which is preliminary data.</text>
</comment>
<dbReference type="RefSeq" id="WP_320237145.1">
    <property type="nucleotide sequence ID" value="NZ_JAVIJF010000047.1"/>
</dbReference>
<keyword evidence="1 3" id="KW-0378">Hydrolase</keyword>
<name>A0ABU4ZV36_9HYPH</name>
<evidence type="ECO:0000256" key="1">
    <source>
        <dbReference type="ARBA" id="ARBA00022801"/>
    </source>
</evidence>
<proteinExistence type="predicted"/>
<evidence type="ECO:0000313" key="3">
    <source>
        <dbReference type="EMBL" id="MDX8529276.1"/>
    </source>
</evidence>
<evidence type="ECO:0000259" key="2">
    <source>
        <dbReference type="Pfam" id="PF00857"/>
    </source>
</evidence>
<dbReference type="PANTHER" id="PTHR43540">
    <property type="entry name" value="PEROXYUREIDOACRYLATE/UREIDOACRYLATE AMIDOHYDROLASE-RELATED"/>
    <property type="match status" value="1"/>
</dbReference>
<reference evidence="3 4" key="1">
    <citation type="submission" date="2023-08" db="EMBL/GenBank/DDBJ databases">
        <title>Implementing the SeqCode for naming new Mesorhizobium species isolated from Vachellia karroo root nodules.</title>
        <authorList>
            <person name="Van Lill M."/>
        </authorList>
    </citation>
    <scope>NUCLEOTIDE SEQUENCE [LARGE SCALE GENOMIC DNA]</scope>
    <source>
        <strain evidence="3 4">MSK 1335</strain>
    </source>
</reference>
<gene>
    <name evidence="3" type="ORF">RFM68_33125</name>
</gene>
<dbReference type="CDD" id="cd00431">
    <property type="entry name" value="cysteine_hydrolases"/>
    <property type="match status" value="1"/>
</dbReference>
<dbReference type="InterPro" id="IPR036380">
    <property type="entry name" value="Isochorismatase-like_sf"/>
</dbReference>
<dbReference type="GO" id="GO:0016787">
    <property type="term" value="F:hydrolase activity"/>
    <property type="evidence" value="ECO:0007669"/>
    <property type="project" value="UniProtKB-KW"/>
</dbReference>
<dbReference type="PANTHER" id="PTHR43540:SF6">
    <property type="entry name" value="ISOCHORISMATASE-LIKE DOMAIN-CONTAINING PROTEIN"/>
    <property type="match status" value="1"/>
</dbReference>
<dbReference type="InterPro" id="IPR000868">
    <property type="entry name" value="Isochorismatase-like_dom"/>
</dbReference>
<dbReference type="EMBL" id="JAVIJF010000047">
    <property type="protein sequence ID" value="MDX8529276.1"/>
    <property type="molecule type" value="Genomic_DNA"/>
</dbReference>
<dbReference type="InterPro" id="IPR050272">
    <property type="entry name" value="Isochorismatase-like_hydrls"/>
</dbReference>
<sequence>MSSSGLRYGPLDKSCVHVCVDMQRLFAEPSEWATPWITRVLPRIVSLVEWKAEQTVFTRFVPAERAGMGAGSWSRYYERWSSMTIENVGPGMIELLPPLHSFCPPAQVVDKRIYSPWPGGRLQALLAGRQIDTLVVTGGETDVCVLATVLGAIDIGYRVVLVTDALCSSSDATHDALMTVYQQRFAQQVETVEMETVLSAWT</sequence>
<accession>A0ABU4ZV36</accession>
<protein>
    <submittedName>
        <fullName evidence="3">Cysteine hydrolase</fullName>
    </submittedName>
</protein>
<dbReference type="Gene3D" id="3.40.50.850">
    <property type="entry name" value="Isochorismatase-like"/>
    <property type="match status" value="1"/>
</dbReference>
<evidence type="ECO:0000313" key="4">
    <source>
        <dbReference type="Proteomes" id="UP001276840"/>
    </source>
</evidence>
<dbReference type="SUPFAM" id="SSF52499">
    <property type="entry name" value="Isochorismatase-like hydrolases"/>
    <property type="match status" value="1"/>
</dbReference>
<organism evidence="3 4">
    <name type="scientific">Mesorhizobium montanum</name>
    <dbReference type="NCBI Taxonomy" id="3072323"/>
    <lineage>
        <taxon>Bacteria</taxon>
        <taxon>Pseudomonadati</taxon>
        <taxon>Pseudomonadota</taxon>
        <taxon>Alphaproteobacteria</taxon>
        <taxon>Hyphomicrobiales</taxon>
        <taxon>Phyllobacteriaceae</taxon>
        <taxon>Mesorhizobium</taxon>
    </lineage>
</organism>
<dbReference type="Pfam" id="PF00857">
    <property type="entry name" value="Isochorismatase"/>
    <property type="match status" value="1"/>
</dbReference>
<dbReference type="Proteomes" id="UP001276840">
    <property type="component" value="Unassembled WGS sequence"/>
</dbReference>
<keyword evidence="4" id="KW-1185">Reference proteome</keyword>
<feature type="domain" description="Isochorismatase-like" evidence="2">
    <location>
        <begin position="16"/>
        <end position="191"/>
    </location>
</feature>